<feature type="transmembrane region" description="Helical" evidence="7">
    <location>
        <begin position="126"/>
        <end position="151"/>
    </location>
</feature>
<dbReference type="GO" id="GO:0008324">
    <property type="term" value="F:monoatomic cation transmembrane transporter activity"/>
    <property type="evidence" value="ECO:0007669"/>
    <property type="project" value="InterPro"/>
</dbReference>
<feature type="domain" description="Cation efflux protein transmembrane" evidence="8">
    <location>
        <begin position="26"/>
        <end position="225"/>
    </location>
</feature>
<dbReference type="Proteomes" id="UP000199093">
    <property type="component" value="Unassembled WGS sequence"/>
</dbReference>
<keyword evidence="4 7" id="KW-1133">Transmembrane helix</keyword>
<name>A0A1G8M0B1_9RHOB</name>
<evidence type="ECO:0000313" key="9">
    <source>
        <dbReference type="EMBL" id="SDI61366.1"/>
    </source>
</evidence>
<protein>
    <submittedName>
        <fullName evidence="9">Cation diffusion facilitator family transporter</fullName>
    </submittedName>
</protein>
<sequence length="339" mass="37177">MTKGASILPEPQRRALRRACRLQLVWLAVLASIVTAIYFSLGNSQAMKTAWVEDLLSFVPPLAFLVSVWFEARAPSDRFPFGFIRGLSIGYLVSAVALAAVGGFLIVDSAMALIKTEHPTIGTVRIFGVTIWFGWLMIAALIYSVILPVIFGRMKLKLAHSLHDKILLSDALMNKADWMTGLAAALGVVGIGMGWWWADAVAALIIAVDVLHDGVKHTGAAIRDLVDEMPRTLDDSAFEPLIREVRDHVDGLDWVASSRLRLRQEGRFLTGTVFVVPRQEEGLTARIEAEERALLGLSWRIHDVSIMPRQELRMPSTAPAAGDMPAPIRPGAIRLTGRG</sequence>
<dbReference type="GO" id="GO:0016020">
    <property type="term" value="C:membrane"/>
    <property type="evidence" value="ECO:0007669"/>
    <property type="project" value="UniProtKB-SubCell"/>
</dbReference>
<dbReference type="EMBL" id="FNEJ01000007">
    <property type="protein sequence ID" value="SDI61366.1"/>
    <property type="molecule type" value="Genomic_DNA"/>
</dbReference>
<feature type="transmembrane region" description="Helical" evidence="7">
    <location>
        <begin position="21"/>
        <end position="39"/>
    </location>
</feature>
<evidence type="ECO:0000256" key="7">
    <source>
        <dbReference type="SAM" id="Phobius"/>
    </source>
</evidence>
<dbReference type="InterPro" id="IPR050291">
    <property type="entry name" value="CDF_Transporter"/>
</dbReference>
<proteinExistence type="predicted"/>
<feature type="transmembrane region" description="Helical" evidence="7">
    <location>
        <begin position="82"/>
        <end position="106"/>
    </location>
</feature>
<dbReference type="Gene3D" id="1.20.1510.10">
    <property type="entry name" value="Cation efflux protein transmembrane domain"/>
    <property type="match status" value="1"/>
</dbReference>
<organism evidence="9 10">
    <name type="scientific">Salipiger marinus</name>
    <dbReference type="NCBI Taxonomy" id="555512"/>
    <lineage>
        <taxon>Bacteria</taxon>
        <taxon>Pseudomonadati</taxon>
        <taxon>Pseudomonadota</taxon>
        <taxon>Alphaproteobacteria</taxon>
        <taxon>Rhodobacterales</taxon>
        <taxon>Roseobacteraceae</taxon>
        <taxon>Salipiger</taxon>
    </lineage>
</organism>
<dbReference type="OrthoDB" id="9806522at2"/>
<dbReference type="STRING" id="555512.SAMN04487993_1007105"/>
<evidence type="ECO:0000256" key="4">
    <source>
        <dbReference type="ARBA" id="ARBA00022989"/>
    </source>
</evidence>
<reference evidence="9 10" key="1">
    <citation type="submission" date="2016-10" db="EMBL/GenBank/DDBJ databases">
        <authorList>
            <person name="de Groot N.N."/>
        </authorList>
    </citation>
    <scope>NUCLEOTIDE SEQUENCE [LARGE SCALE GENOMIC DNA]</scope>
    <source>
        <strain evidence="9 10">DSM 26424</strain>
    </source>
</reference>
<dbReference type="InterPro" id="IPR027469">
    <property type="entry name" value="Cation_efflux_TMD_sf"/>
</dbReference>
<keyword evidence="2" id="KW-0813">Transport</keyword>
<gene>
    <name evidence="9" type="ORF">SAMN04487993_1007105</name>
</gene>
<dbReference type="AlphaFoldDB" id="A0A1G8M0B1"/>
<evidence type="ECO:0000256" key="3">
    <source>
        <dbReference type="ARBA" id="ARBA00022692"/>
    </source>
</evidence>
<keyword evidence="5 7" id="KW-0472">Membrane</keyword>
<dbReference type="RefSeq" id="WP_089846322.1">
    <property type="nucleotide sequence ID" value="NZ_FNEJ01000007.1"/>
</dbReference>
<feature type="transmembrane region" description="Helical" evidence="7">
    <location>
        <begin position="51"/>
        <end position="70"/>
    </location>
</feature>
<dbReference type="PANTHER" id="PTHR43840">
    <property type="entry name" value="MITOCHONDRIAL METAL TRANSPORTER 1-RELATED"/>
    <property type="match status" value="1"/>
</dbReference>
<evidence type="ECO:0000259" key="8">
    <source>
        <dbReference type="Pfam" id="PF01545"/>
    </source>
</evidence>
<accession>A0A1G8M0B1</accession>
<evidence type="ECO:0000256" key="2">
    <source>
        <dbReference type="ARBA" id="ARBA00022448"/>
    </source>
</evidence>
<feature type="transmembrane region" description="Helical" evidence="7">
    <location>
        <begin position="178"/>
        <end position="198"/>
    </location>
</feature>
<feature type="region of interest" description="Disordered" evidence="6">
    <location>
        <begin position="316"/>
        <end position="339"/>
    </location>
</feature>
<dbReference type="InterPro" id="IPR058533">
    <property type="entry name" value="Cation_efflux_TM"/>
</dbReference>
<comment type="subcellular location">
    <subcellularLocation>
        <location evidence="1">Membrane</location>
        <topology evidence="1">Multi-pass membrane protein</topology>
    </subcellularLocation>
</comment>
<evidence type="ECO:0000256" key="1">
    <source>
        <dbReference type="ARBA" id="ARBA00004141"/>
    </source>
</evidence>
<dbReference type="Pfam" id="PF01545">
    <property type="entry name" value="Cation_efflux"/>
    <property type="match status" value="1"/>
</dbReference>
<dbReference type="SUPFAM" id="SSF161111">
    <property type="entry name" value="Cation efflux protein transmembrane domain-like"/>
    <property type="match status" value="1"/>
</dbReference>
<keyword evidence="10" id="KW-1185">Reference proteome</keyword>
<evidence type="ECO:0000256" key="5">
    <source>
        <dbReference type="ARBA" id="ARBA00023136"/>
    </source>
</evidence>
<dbReference type="PANTHER" id="PTHR43840:SF15">
    <property type="entry name" value="MITOCHONDRIAL METAL TRANSPORTER 1-RELATED"/>
    <property type="match status" value="1"/>
</dbReference>
<evidence type="ECO:0000256" key="6">
    <source>
        <dbReference type="SAM" id="MobiDB-lite"/>
    </source>
</evidence>
<evidence type="ECO:0000313" key="10">
    <source>
        <dbReference type="Proteomes" id="UP000199093"/>
    </source>
</evidence>
<keyword evidence="3 7" id="KW-0812">Transmembrane</keyword>